<dbReference type="GO" id="GO:0004674">
    <property type="term" value="F:protein serine/threonine kinase activity"/>
    <property type="evidence" value="ECO:0007669"/>
    <property type="project" value="UniProtKB-KW"/>
</dbReference>
<dbReference type="Gene3D" id="1.10.510.10">
    <property type="entry name" value="Transferase(Phosphotransferase) domain 1"/>
    <property type="match status" value="1"/>
</dbReference>
<dbReference type="HOGENOM" id="CLU_557800_0_0_1"/>
<dbReference type="InParanoid" id="L7JSZ8"/>
<dbReference type="InterPro" id="IPR011009">
    <property type="entry name" value="Kinase-like_dom_sf"/>
</dbReference>
<dbReference type="OrthoDB" id="447103at2759"/>
<keyword evidence="3" id="KW-1185">Reference proteome</keyword>
<evidence type="ECO:0000313" key="3">
    <source>
        <dbReference type="Proteomes" id="UP000011185"/>
    </source>
</evidence>
<protein>
    <submittedName>
        <fullName evidence="2">Non-specific serine/threonine protein kinase</fullName>
        <ecNumber evidence="2">2.7.11.1</ecNumber>
    </submittedName>
</protein>
<gene>
    <name evidence="2" type="ORF">THOM_2517</name>
</gene>
<keyword evidence="2" id="KW-0418">Kinase</keyword>
<dbReference type="AlphaFoldDB" id="L7JSZ8"/>
<feature type="region of interest" description="Disordered" evidence="1">
    <location>
        <begin position="475"/>
        <end position="516"/>
    </location>
</feature>
<dbReference type="VEuPathDB" id="MicrosporidiaDB:THOM_2517"/>
<dbReference type="STRING" id="72359.L7JSZ8"/>
<dbReference type="SUPFAM" id="SSF56112">
    <property type="entry name" value="Protein kinase-like (PK-like)"/>
    <property type="match status" value="1"/>
</dbReference>
<keyword evidence="2" id="KW-0723">Serine/threonine-protein kinase</keyword>
<dbReference type="Proteomes" id="UP000011185">
    <property type="component" value="Unassembled WGS sequence"/>
</dbReference>
<evidence type="ECO:0000256" key="1">
    <source>
        <dbReference type="SAM" id="MobiDB-lite"/>
    </source>
</evidence>
<organism evidence="2 3">
    <name type="scientific">Trachipleistophora hominis</name>
    <name type="common">Microsporidian parasite</name>
    <dbReference type="NCBI Taxonomy" id="72359"/>
    <lineage>
        <taxon>Eukaryota</taxon>
        <taxon>Fungi</taxon>
        <taxon>Fungi incertae sedis</taxon>
        <taxon>Microsporidia</taxon>
        <taxon>Pleistophoridae</taxon>
        <taxon>Trachipleistophora</taxon>
    </lineage>
</organism>
<feature type="compositionally biased region" description="Basic and acidic residues" evidence="1">
    <location>
        <begin position="480"/>
        <end position="516"/>
    </location>
</feature>
<dbReference type="PANTHER" id="PTHR12984">
    <property type="entry name" value="SCY1-RELATED S/T PROTEIN KINASE-LIKE"/>
    <property type="match status" value="1"/>
</dbReference>
<proteinExistence type="predicted"/>
<accession>L7JSZ8</accession>
<keyword evidence="2" id="KW-0808">Transferase</keyword>
<sequence>MSIFKKILSKKETFFSTKKLIYTAPAYEIFTYNKNNETLSLIKYTDKKDAQRIAKILRTVKHYNVMNVIKSKDCCIYTSLVVPYRMLGDNLSNTYKEYLMISLANALQFLHEKCKIVHDNLNLDALLINSQGALVLSGFECAKVQNGREECSRDFELFEQLSYSLLNTRMRYDDCLNKENFYSILAEKFVTFNVMGDDEIVGLLNMIRREHKANDIPEMIKMHICRLVTNKMVGLTKEKDEKAVVDLSELEQQVIDGHIEHVFFLRFTFLYFMISLEMESYDIVIEDLFSVLDTKFRVEVLKKRNFFMKRVSCWDRKSIFYNLTIGLKCKDKALQTLTLEFVNDTVKFYNFTEIKELCKLLSHCKCVYTLIMIENNLKLFLDNDMHGLYKLMFVFIHDVHTREQSLILLDKIYKNFSFKKLSTEILPFLCELIVETDSETLFMVIKNILGYLESNREAIANSKITTRMTRWLPFMSKKGGGKDDEKQKKFMEEQPSVTEKDVDSSMKKNENWDNDW</sequence>
<name>L7JSZ8_TRAHO</name>
<dbReference type="EC" id="2.7.11.1" evidence="2"/>
<reference evidence="2 3" key="1">
    <citation type="journal article" date="2012" name="PLoS Pathog.">
        <title>The genome of the obligate intracellular parasite Trachipleistophora hominis: new insights into microsporidian genome dynamics and reductive evolution.</title>
        <authorList>
            <person name="Heinz E."/>
            <person name="Williams T.A."/>
            <person name="Nakjang S."/>
            <person name="Noel C.J."/>
            <person name="Swan D.C."/>
            <person name="Goldberg A.V."/>
            <person name="Harris S.R."/>
            <person name="Weinmaier T."/>
            <person name="Markert S."/>
            <person name="Becher D."/>
            <person name="Bernhardt J."/>
            <person name="Dagan T."/>
            <person name="Hacker C."/>
            <person name="Lucocq J.M."/>
            <person name="Schweder T."/>
            <person name="Rattei T."/>
            <person name="Hall N."/>
            <person name="Hirt R.P."/>
            <person name="Embley T.M."/>
        </authorList>
    </citation>
    <scope>NUCLEOTIDE SEQUENCE [LARGE SCALE GENOMIC DNA]</scope>
</reference>
<dbReference type="OMA" id="YKEYLMI"/>
<dbReference type="EMBL" id="JH994035">
    <property type="protein sequence ID" value="ELQ74603.1"/>
    <property type="molecule type" value="Genomic_DNA"/>
</dbReference>
<evidence type="ECO:0000313" key="2">
    <source>
        <dbReference type="EMBL" id="ELQ74603.1"/>
    </source>
</evidence>
<dbReference type="InterPro" id="IPR051177">
    <property type="entry name" value="CIK-Related_Protein"/>
</dbReference>